<evidence type="ECO:0000313" key="2">
    <source>
        <dbReference type="EMBL" id="RPD63266.1"/>
    </source>
</evidence>
<evidence type="ECO:0000313" key="3">
    <source>
        <dbReference type="Proteomes" id="UP000313359"/>
    </source>
</evidence>
<evidence type="ECO:0000256" key="1">
    <source>
        <dbReference type="SAM" id="MobiDB-lite"/>
    </source>
</evidence>
<dbReference type="Proteomes" id="UP000313359">
    <property type="component" value="Unassembled WGS sequence"/>
</dbReference>
<organism evidence="2 3">
    <name type="scientific">Lentinus tigrinus ALCF2SS1-6</name>
    <dbReference type="NCBI Taxonomy" id="1328759"/>
    <lineage>
        <taxon>Eukaryota</taxon>
        <taxon>Fungi</taxon>
        <taxon>Dikarya</taxon>
        <taxon>Basidiomycota</taxon>
        <taxon>Agaricomycotina</taxon>
        <taxon>Agaricomycetes</taxon>
        <taxon>Polyporales</taxon>
        <taxon>Polyporaceae</taxon>
        <taxon>Lentinus</taxon>
    </lineage>
</organism>
<sequence>MDKGKARAELHGHESVWNADILHAVEEVKDNIKQLLAELKRKCNTNSGHSEDSRQSAVPAEGSSKSPN</sequence>
<gene>
    <name evidence="2" type="ORF">L227DRAFT_608536</name>
</gene>
<dbReference type="EMBL" id="ML122256">
    <property type="protein sequence ID" value="RPD63266.1"/>
    <property type="molecule type" value="Genomic_DNA"/>
</dbReference>
<name>A0A5C2SP65_9APHY</name>
<dbReference type="AlphaFoldDB" id="A0A5C2SP65"/>
<accession>A0A5C2SP65</accession>
<keyword evidence="3" id="KW-1185">Reference proteome</keyword>
<protein>
    <submittedName>
        <fullName evidence="2">Uncharacterized protein</fullName>
    </submittedName>
</protein>
<proteinExistence type="predicted"/>
<reference evidence="2" key="1">
    <citation type="journal article" date="2018" name="Genome Biol. Evol.">
        <title>Genomics and development of Lentinus tigrinus, a white-rot wood-decaying mushroom with dimorphic fruiting bodies.</title>
        <authorList>
            <person name="Wu B."/>
            <person name="Xu Z."/>
            <person name="Knudson A."/>
            <person name="Carlson A."/>
            <person name="Chen N."/>
            <person name="Kovaka S."/>
            <person name="LaButti K."/>
            <person name="Lipzen A."/>
            <person name="Pennachio C."/>
            <person name="Riley R."/>
            <person name="Schakwitz W."/>
            <person name="Umezawa K."/>
            <person name="Ohm R.A."/>
            <person name="Grigoriev I.V."/>
            <person name="Nagy L.G."/>
            <person name="Gibbons J."/>
            <person name="Hibbett D."/>
        </authorList>
    </citation>
    <scope>NUCLEOTIDE SEQUENCE [LARGE SCALE GENOMIC DNA]</scope>
    <source>
        <strain evidence="2">ALCF2SS1-6</strain>
    </source>
</reference>
<feature type="region of interest" description="Disordered" evidence="1">
    <location>
        <begin position="44"/>
        <end position="68"/>
    </location>
</feature>